<accession>A0A4Q1SII5</accession>
<feature type="compositionally biased region" description="Basic and acidic residues" evidence="1">
    <location>
        <begin position="19"/>
        <end position="40"/>
    </location>
</feature>
<dbReference type="AlphaFoldDB" id="A0A4Q1SII5"/>
<dbReference type="Proteomes" id="UP000290253">
    <property type="component" value="Unassembled WGS sequence"/>
</dbReference>
<name>A0A4Q1SII5_9BACT</name>
<keyword evidence="3" id="KW-1185">Reference proteome</keyword>
<comment type="caution">
    <text evidence="2">The sequence shown here is derived from an EMBL/GenBank/DDBJ whole genome shotgun (WGS) entry which is preliminary data.</text>
</comment>
<feature type="compositionally biased region" description="Gly residues" evidence="1">
    <location>
        <begin position="61"/>
        <end position="70"/>
    </location>
</feature>
<gene>
    <name evidence="2" type="ORF">ESZ00_05860</name>
</gene>
<organism evidence="2 3">
    <name type="scientific">Silvibacterium dinghuense</name>
    <dbReference type="NCBI Taxonomy" id="1560006"/>
    <lineage>
        <taxon>Bacteria</taxon>
        <taxon>Pseudomonadati</taxon>
        <taxon>Acidobacteriota</taxon>
        <taxon>Terriglobia</taxon>
        <taxon>Terriglobales</taxon>
        <taxon>Acidobacteriaceae</taxon>
        <taxon>Silvibacterium</taxon>
    </lineage>
</organism>
<dbReference type="EMBL" id="SDMK01000001">
    <property type="protein sequence ID" value="RXS97421.1"/>
    <property type="molecule type" value="Genomic_DNA"/>
</dbReference>
<reference evidence="2 3" key="1">
    <citation type="journal article" date="2016" name="Int. J. Syst. Evol. Microbiol.">
        <title>Acidipila dinghuensis sp. nov., an acidobacterium isolated from forest soil.</title>
        <authorList>
            <person name="Jiang Y.W."/>
            <person name="Wang J."/>
            <person name="Chen M.H."/>
            <person name="Lv Y.Y."/>
            <person name="Qiu L.H."/>
        </authorList>
    </citation>
    <scope>NUCLEOTIDE SEQUENCE [LARGE SCALE GENOMIC DNA]</scope>
    <source>
        <strain evidence="2 3">DHOF10</strain>
    </source>
</reference>
<feature type="compositionally biased region" description="Polar residues" evidence="1">
    <location>
        <begin position="1"/>
        <end position="15"/>
    </location>
</feature>
<sequence length="70" mass="7451">MPQKPQDTASHSPASVQHVEAESGHSAKTDEQHKALEHNVHTGRNQRHPEEVPAQHATGSFTGGGGPGKR</sequence>
<evidence type="ECO:0000256" key="1">
    <source>
        <dbReference type="SAM" id="MobiDB-lite"/>
    </source>
</evidence>
<feature type="region of interest" description="Disordered" evidence="1">
    <location>
        <begin position="1"/>
        <end position="70"/>
    </location>
</feature>
<dbReference type="RefSeq" id="WP_129207200.1">
    <property type="nucleotide sequence ID" value="NZ_BMGU01000001.1"/>
</dbReference>
<protein>
    <submittedName>
        <fullName evidence="2">Uncharacterized protein</fullName>
    </submittedName>
</protein>
<evidence type="ECO:0000313" key="3">
    <source>
        <dbReference type="Proteomes" id="UP000290253"/>
    </source>
</evidence>
<proteinExistence type="predicted"/>
<evidence type="ECO:0000313" key="2">
    <source>
        <dbReference type="EMBL" id="RXS97421.1"/>
    </source>
</evidence>